<protein>
    <submittedName>
        <fullName evidence="3">Transmembrane domain-containing protein</fullName>
    </submittedName>
</protein>
<keyword evidence="2" id="KW-1133">Transmembrane helix</keyword>
<dbReference type="AlphaFoldDB" id="V6LDP2"/>
<keyword evidence="2" id="KW-0472">Membrane</keyword>
<feature type="region of interest" description="Disordered" evidence="1">
    <location>
        <begin position="1"/>
        <end position="32"/>
    </location>
</feature>
<feature type="transmembrane region" description="Helical" evidence="2">
    <location>
        <begin position="82"/>
        <end position="103"/>
    </location>
</feature>
<organism evidence="3">
    <name type="scientific">Spironucleus salmonicida</name>
    <dbReference type="NCBI Taxonomy" id="348837"/>
    <lineage>
        <taxon>Eukaryota</taxon>
        <taxon>Metamonada</taxon>
        <taxon>Diplomonadida</taxon>
        <taxon>Hexamitidae</taxon>
        <taxon>Hexamitinae</taxon>
        <taxon>Spironucleus</taxon>
    </lineage>
</organism>
<keyword evidence="5" id="KW-1185">Reference proteome</keyword>
<evidence type="ECO:0000313" key="3">
    <source>
        <dbReference type="EMBL" id="EST41796.1"/>
    </source>
</evidence>
<reference evidence="4" key="2">
    <citation type="submission" date="2020-12" db="EMBL/GenBank/DDBJ databases">
        <title>New Spironucleus salmonicida genome in near-complete chromosomes.</title>
        <authorList>
            <person name="Xu F."/>
            <person name="Kurt Z."/>
            <person name="Jimenez-Gonzalez A."/>
            <person name="Astvaldsson A."/>
            <person name="Andersson J.O."/>
            <person name="Svard S.G."/>
        </authorList>
    </citation>
    <scope>NUCLEOTIDE SEQUENCE</scope>
    <source>
        <strain evidence="4">ATCC 50377</strain>
    </source>
</reference>
<proteinExistence type="predicted"/>
<evidence type="ECO:0000313" key="4">
    <source>
        <dbReference type="EMBL" id="KAH0573204.1"/>
    </source>
</evidence>
<feature type="transmembrane region" description="Helical" evidence="2">
    <location>
        <begin position="44"/>
        <end position="62"/>
    </location>
</feature>
<feature type="transmembrane region" description="Helical" evidence="2">
    <location>
        <begin position="115"/>
        <end position="135"/>
    </location>
</feature>
<evidence type="ECO:0000313" key="5">
    <source>
        <dbReference type="Proteomes" id="UP000018208"/>
    </source>
</evidence>
<feature type="transmembrane region" description="Helical" evidence="2">
    <location>
        <begin position="161"/>
        <end position="182"/>
    </location>
</feature>
<gene>
    <name evidence="3" type="ORF">SS50377_18629</name>
    <name evidence="4" type="ORF">SS50377_25324</name>
</gene>
<keyword evidence="2 3" id="KW-0812">Transmembrane</keyword>
<dbReference type="Proteomes" id="UP000018208">
    <property type="component" value="Unassembled WGS sequence"/>
</dbReference>
<dbReference type="VEuPathDB" id="GiardiaDB:SS50377_25324"/>
<dbReference type="EMBL" id="AUWU02000005">
    <property type="protein sequence ID" value="KAH0573204.1"/>
    <property type="molecule type" value="Genomic_DNA"/>
</dbReference>
<sequence length="207" mass="23282">MPSKENSEQAPLSQVKPEQDTISSEQLPNKKQQNNKKVAQTLKIPILIFNIIGTACVFSQGICSILRSVDGLQSSKPKFQDIQTLIISFFISVAELFIFLVIITKRKLRLKLESWFTLTKSIHSYFVVQILFSFIQGPQDIFPSPGTTVLPNVFYTTYNTALSYLLIAGWICNTVAYLLYMVAAANRKTQYKAAKKAGAESEVIQLY</sequence>
<name>V6LDP2_9EUKA</name>
<reference evidence="3 4" key="1">
    <citation type="journal article" date="2014" name="PLoS Genet.">
        <title>The Genome of Spironucleus salmonicida Highlights a Fish Pathogen Adapted to Fluctuating Environments.</title>
        <authorList>
            <person name="Xu F."/>
            <person name="Jerlstrom-Hultqvist J."/>
            <person name="Einarsson E."/>
            <person name="Astvaldsson A."/>
            <person name="Svard S.G."/>
            <person name="Andersson J.O."/>
        </authorList>
    </citation>
    <scope>NUCLEOTIDE SEQUENCE</scope>
    <source>
        <strain evidence="4">ATCC 50377</strain>
    </source>
</reference>
<evidence type="ECO:0000256" key="2">
    <source>
        <dbReference type="SAM" id="Phobius"/>
    </source>
</evidence>
<evidence type="ECO:0000256" key="1">
    <source>
        <dbReference type="SAM" id="MobiDB-lite"/>
    </source>
</evidence>
<dbReference type="EMBL" id="KI546167">
    <property type="protein sequence ID" value="EST41796.1"/>
    <property type="molecule type" value="Genomic_DNA"/>
</dbReference>
<accession>V6LDP2</accession>